<dbReference type="AlphaFoldDB" id="A0A6G1IHN1"/>
<evidence type="ECO:0000313" key="2">
    <source>
        <dbReference type="EMBL" id="KAF2677722.1"/>
    </source>
</evidence>
<organism evidence="2 3">
    <name type="scientific">Lentithecium fluviatile CBS 122367</name>
    <dbReference type="NCBI Taxonomy" id="1168545"/>
    <lineage>
        <taxon>Eukaryota</taxon>
        <taxon>Fungi</taxon>
        <taxon>Dikarya</taxon>
        <taxon>Ascomycota</taxon>
        <taxon>Pezizomycotina</taxon>
        <taxon>Dothideomycetes</taxon>
        <taxon>Pleosporomycetidae</taxon>
        <taxon>Pleosporales</taxon>
        <taxon>Massarineae</taxon>
        <taxon>Lentitheciaceae</taxon>
        <taxon>Lentithecium</taxon>
    </lineage>
</organism>
<accession>A0A6G1IHN1</accession>
<feature type="non-terminal residue" evidence="2">
    <location>
        <position position="85"/>
    </location>
</feature>
<evidence type="ECO:0000313" key="3">
    <source>
        <dbReference type="Proteomes" id="UP000799291"/>
    </source>
</evidence>
<protein>
    <submittedName>
        <fullName evidence="2">Uncharacterized protein</fullName>
    </submittedName>
</protein>
<gene>
    <name evidence="2" type="ORF">K458DRAFT_436361</name>
</gene>
<evidence type="ECO:0000256" key="1">
    <source>
        <dbReference type="SAM" id="MobiDB-lite"/>
    </source>
</evidence>
<dbReference type="EMBL" id="MU005619">
    <property type="protein sequence ID" value="KAF2677722.1"/>
    <property type="molecule type" value="Genomic_DNA"/>
</dbReference>
<feature type="compositionally biased region" description="Basic and acidic residues" evidence="1">
    <location>
        <begin position="34"/>
        <end position="43"/>
    </location>
</feature>
<keyword evidence="3" id="KW-1185">Reference proteome</keyword>
<dbReference type="Proteomes" id="UP000799291">
    <property type="component" value="Unassembled WGS sequence"/>
</dbReference>
<reference evidence="2" key="1">
    <citation type="journal article" date="2020" name="Stud. Mycol.">
        <title>101 Dothideomycetes genomes: a test case for predicting lifestyles and emergence of pathogens.</title>
        <authorList>
            <person name="Haridas S."/>
            <person name="Albert R."/>
            <person name="Binder M."/>
            <person name="Bloem J."/>
            <person name="Labutti K."/>
            <person name="Salamov A."/>
            <person name="Andreopoulos B."/>
            <person name="Baker S."/>
            <person name="Barry K."/>
            <person name="Bills G."/>
            <person name="Bluhm B."/>
            <person name="Cannon C."/>
            <person name="Castanera R."/>
            <person name="Culley D."/>
            <person name="Daum C."/>
            <person name="Ezra D."/>
            <person name="Gonzalez J."/>
            <person name="Henrissat B."/>
            <person name="Kuo A."/>
            <person name="Liang C."/>
            <person name="Lipzen A."/>
            <person name="Lutzoni F."/>
            <person name="Magnuson J."/>
            <person name="Mondo S."/>
            <person name="Nolan M."/>
            <person name="Ohm R."/>
            <person name="Pangilinan J."/>
            <person name="Park H.-J."/>
            <person name="Ramirez L."/>
            <person name="Alfaro M."/>
            <person name="Sun H."/>
            <person name="Tritt A."/>
            <person name="Yoshinaga Y."/>
            <person name="Zwiers L.-H."/>
            <person name="Turgeon B."/>
            <person name="Goodwin S."/>
            <person name="Spatafora J."/>
            <person name="Crous P."/>
            <person name="Grigoriev I."/>
        </authorList>
    </citation>
    <scope>NUCLEOTIDE SEQUENCE</scope>
    <source>
        <strain evidence="2">CBS 122367</strain>
    </source>
</reference>
<proteinExistence type="predicted"/>
<sequence>MEDITAPRRSARKRSALAVDNTSRQSRPQKKRVPKPEGKDLKPVKNKSLLTPEKSDAQALNEAAFAHLISRASFVVDPKDARECL</sequence>
<feature type="region of interest" description="Disordered" evidence="1">
    <location>
        <begin position="1"/>
        <end position="55"/>
    </location>
</feature>
<name>A0A6G1IHN1_9PLEO</name>